<dbReference type="HOGENOM" id="CLU_029631_0_2_6"/>
<evidence type="ECO:0000256" key="11">
    <source>
        <dbReference type="ARBA" id="ARBA00040810"/>
    </source>
</evidence>
<feature type="transmembrane region" description="Helical" evidence="14">
    <location>
        <begin position="99"/>
        <end position="123"/>
    </location>
</feature>
<evidence type="ECO:0000313" key="16">
    <source>
        <dbReference type="Proteomes" id="UP000003374"/>
    </source>
</evidence>
<dbReference type="Gene3D" id="1.10.357.140">
    <property type="entry name" value="UbiA prenyltransferase"/>
    <property type="match status" value="1"/>
</dbReference>
<keyword evidence="6 14" id="KW-0812">Transmembrane</keyword>
<dbReference type="GO" id="GO:0048034">
    <property type="term" value="P:heme O biosynthetic process"/>
    <property type="evidence" value="ECO:0007669"/>
    <property type="project" value="UniProtKB-UniRule"/>
</dbReference>
<evidence type="ECO:0000256" key="5">
    <source>
        <dbReference type="ARBA" id="ARBA00022679"/>
    </source>
</evidence>
<dbReference type="EMBL" id="AAOF01000005">
    <property type="protein sequence ID" value="EAR21915.1"/>
    <property type="molecule type" value="Genomic_DNA"/>
</dbReference>
<dbReference type="FunFam" id="1.10.357.140:FF:000001">
    <property type="entry name" value="Protoheme IX farnesyltransferase"/>
    <property type="match status" value="1"/>
</dbReference>
<evidence type="ECO:0000256" key="8">
    <source>
        <dbReference type="ARBA" id="ARBA00023133"/>
    </source>
</evidence>
<evidence type="ECO:0000256" key="6">
    <source>
        <dbReference type="ARBA" id="ARBA00022692"/>
    </source>
</evidence>
<reference evidence="15 16" key="1">
    <citation type="submission" date="2006-02" db="EMBL/GenBank/DDBJ databases">
        <authorList>
            <person name="Waterbury J."/>
            <person name="Ferriera S."/>
            <person name="Johnson J."/>
            <person name="Kravitz S."/>
            <person name="Halpern A."/>
            <person name="Remington K."/>
            <person name="Beeson K."/>
            <person name="Tran B."/>
            <person name="Rogers Y.-H."/>
            <person name="Friedman R."/>
            <person name="Venter J.C."/>
        </authorList>
    </citation>
    <scope>NUCLEOTIDE SEQUENCE [LARGE SCALE GENOMIC DNA]</scope>
    <source>
        <strain evidence="15 16">Nb-231</strain>
    </source>
</reference>
<dbReference type="AlphaFoldDB" id="A4BQR5"/>
<comment type="function">
    <text evidence="14">Converts heme B (protoheme IX) to heme O by substitution of the vinyl group on carbon 2 of heme B porphyrin ring with a hydroxyethyl farnesyl side group.</text>
</comment>
<dbReference type="NCBIfam" id="TIGR01473">
    <property type="entry name" value="cyoE_ctaB"/>
    <property type="match status" value="1"/>
</dbReference>
<dbReference type="eggNOG" id="COG0109">
    <property type="taxonomic scope" value="Bacteria"/>
</dbReference>
<dbReference type="UniPathway" id="UPA00834">
    <property type="reaction ID" value="UER00712"/>
</dbReference>
<dbReference type="Proteomes" id="UP000003374">
    <property type="component" value="Unassembled WGS sequence"/>
</dbReference>
<comment type="caution">
    <text evidence="15">The sequence shown here is derived from an EMBL/GenBank/DDBJ whole genome shotgun (WGS) entry which is preliminary data.</text>
</comment>
<evidence type="ECO:0000256" key="12">
    <source>
        <dbReference type="ARBA" id="ARBA00042475"/>
    </source>
</evidence>
<organism evidence="15 16">
    <name type="scientific">Nitrococcus mobilis Nb-231</name>
    <dbReference type="NCBI Taxonomy" id="314278"/>
    <lineage>
        <taxon>Bacteria</taxon>
        <taxon>Pseudomonadati</taxon>
        <taxon>Pseudomonadota</taxon>
        <taxon>Gammaproteobacteria</taxon>
        <taxon>Chromatiales</taxon>
        <taxon>Ectothiorhodospiraceae</taxon>
        <taxon>Nitrococcus</taxon>
    </lineage>
</organism>
<feature type="transmembrane region" description="Helical" evidence="14">
    <location>
        <begin position="282"/>
        <end position="302"/>
    </location>
</feature>
<evidence type="ECO:0000256" key="1">
    <source>
        <dbReference type="ARBA" id="ARBA00004651"/>
    </source>
</evidence>
<feature type="transmembrane region" description="Helical" evidence="14">
    <location>
        <begin position="153"/>
        <end position="176"/>
    </location>
</feature>
<dbReference type="InterPro" id="IPR006369">
    <property type="entry name" value="Protohaem_IX_farnesylTrfase"/>
</dbReference>
<evidence type="ECO:0000313" key="15">
    <source>
        <dbReference type="EMBL" id="EAR21915.1"/>
    </source>
</evidence>
<dbReference type="InterPro" id="IPR044878">
    <property type="entry name" value="UbiA_sf"/>
</dbReference>
<dbReference type="STRING" id="314278.NB231_05991"/>
<feature type="transmembrane region" description="Helical" evidence="14">
    <location>
        <begin position="59"/>
        <end position="78"/>
    </location>
</feature>
<keyword evidence="4 14" id="KW-1003">Cell membrane</keyword>
<evidence type="ECO:0000256" key="7">
    <source>
        <dbReference type="ARBA" id="ARBA00022989"/>
    </source>
</evidence>
<evidence type="ECO:0000256" key="14">
    <source>
        <dbReference type="HAMAP-Rule" id="MF_00154"/>
    </source>
</evidence>
<comment type="miscellaneous">
    <text evidence="14">Carbon 2 of the heme B porphyrin ring is defined according to the Fischer nomenclature.</text>
</comment>
<sequence length="310" mass="34315">MSRSISITWIEPARQHLIRHWRDYYELCKPGVVALMAFTAIVGMLVASPGEVPWRALTLGSLGIALAAGSAAAINHMVDQRIDGQMWRTKRRPLPTARIRTPHAVVFASLLGVSGLGILYLFINPLTAFLTFLSLIGYAFIYTLYLKRATPQNIVIGGAAGAAPPMLGWTAVTGSIDPNSLLLFLIIFVWTPPHFWALAIHRREDYAKVNIPMLPVTHGDRYTRWNVLFYTILLVAVSALPFVTGLSGLIYLTGAMIMGGIYLYYGVAMLVSSDKSLPMKSFGFSIIYLMAIFAILLFDRYLPYIKLALS</sequence>
<evidence type="ECO:0000256" key="9">
    <source>
        <dbReference type="ARBA" id="ARBA00023136"/>
    </source>
</evidence>
<dbReference type="GO" id="GO:0008495">
    <property type="term" value="F:protoheme IX farnesyltransferase activity"/>
    <property type="evidence" value="ECO:0007669"/>
    <property type="project" value="UniProtKB-UniRule"/>
</dbReference>
<dbReference type="CDD" id="cd13957">
    <property type="entry name" value="PT_UbiA_Cox10"/>
    <property type="match status" value="1"/>
</dbReference>
<accession>A4BQR5</accession>
<keyword evidence="5 14" id="KW-0808">Transferase</keyword>
<protein>
    <recommendedName>
        <fullName evidence="11 14">Protoheme IX farnesyltransferase</fullName>
        <ecNumber evidence="3 14">2.5.1.141</ecNumber>
    </recommendedName>
    <alternativeName>
        <fullName evidence="12 14">Heme B farnesyltransferase</fullName>
    </alternativeName>
    <alternativeName>
        <fullName evidence="10 14">Heme O synthase</fullName>
    </alternativeName>
</protein>
<evidence type="ECO:0000256" key="13">
    <source>
        <dbReference type="ARBA" id="ARBA00047690"/>
    </source>
</evidence>
<keyword evidence="7 14" id="KW-1133">Transmembrane helix</keyword>
<evidence type="ECO:0000256" key="2">
    <source>
        <dbReference type="ARBA" id="ARBA00004919"/>
    </source>
</evidence>
<feature type="transmembrane region" description="Helical" evidence="14">
    <location>
        <begin position="222"/>
        <end position="243"/>
    </location>
</feature>
<dbReference type="OrthoDB" id="9814417at2"/>
<evidence type="ECO:0000256" key="4">
    <source>
        <dbReference type="ARBA" id="ARBA00022475"/>
    </source>
</evidence>
<dbReference type="InterPro" id="IPR000537">
    <property type="entry name" value="UbiA_prenyltransferase"/>
</dbReference>
<feature type="transmembrane region" description="Helical" evidence="14">
    <location>
        <begin position="129"/>
        <end position="146"/>
    </location>
</feature>
<keyword evidence="16" id="KW-1185">Reference proteome</keyword>
<dbReference type="PANTHER" id="PTHR43448:SF7">
    <property type="entry name" value="4-HYDROXYBENZOATE SOLANESYLTRANSFERASE"/>
    <property type="match status" value="1"/>
</dbReference>
<feature type="transmembrane region" description="Helical" evidence="14">
    <location>
        <begin position="182"/>
        <end position="201"/>
    </location>
</feature>
<dbReference type="EC" id="2.5.1.141" evidence="3 14"/>
<proteinExistence type="inferred from homology"/>
<feature type="transmembrane region" description="Helical" evidence="14">
    <location>
        <begin position="249"/>
        <end position="270"/>
    </location>
</feature>
<comment type="subcellular location">
    <subcellularLocation>
        <location evidence="1 14">Cell membrane</location>
        <topology evidence="1 14">Multi-pass membrane protein</topology>
    </subcellularLocation>
</comment>
<dbReference type="Pfam" id="PF01040">
    <property type="entry name" value="UbiA"/>
    <property type="match status" value="1"/>
</dbReference>
<dbReference type="RefSeq" id="WP_005000531.1">
    <property type="nucleotide sequence ID" value="NZ_CH672427.1"/>
</dbReference>
<gene>
    <name evidence="14" type="primary">cyoE</name>
    <name evidence="15" type="ORF">NB231_05991</name>
</gene>
<dbReference type="PANTHER" id="PTHR43448">
    <property type="entry name" value="PROTOHEME IX FARNESYLTRANSFERASE, MITOCHONDRIAL"/>
    <property type="match status" value="1"/>
</dbReference>
<dbReference type="GO" id="GO:0005886">
    <property type="term" value="C:plasma membrane"/>
    <property type="evidence" value="ECO:0007669"/>
    <property type="project" value="UniProtKB-SubCell"/>
</dbReference>
<name>A4BQR5_9GAMM</name>
<keyword evidence="9 14" id="KW-0472">Membrane</keyword>
<comment type="pathway">
    <text evidence="2 14">Porphyrin-containing compound metabolism; heme O biosynthesis; heme O from protoheme: step 1/1.</text>
</comment>
<evidence type="ECO:0000256" key="3">
    <source>
        <dbReference type="ARBA" id="ARBA00012292"/>
    </source>
</evidence>
<comment type="similarity">
    <text evidence="14">Belongs to the UbiA prenyltransferase family. Protoheme IX farnesyltransferase subfamily.</text>
</comment>
<dbReference type="HAMAP" id="MF_00154">
    <property type="entry name" value="CyoE_CtaB"/>
    <property type="match status" value="1"/>
</dbReference>
<evidence type="ECO:0000256" key="10">
    <source>
        <dbReference type="ARBA" id="ARBA00030253"/>
    </source>
</evidence>
<feature type="transmembrane region" description="Helical" evidence="14">
    <location>
        <begin position="27"/>
        <end position="47"/>
    </location>
</feature>
<comment type="catalytic activity">
    <reaction evidence="13 14">
        <text>heme b + (2E,6E)-farnesyl diphosphate + H2O = Fe(II)-heme o + diphosphate</text>
        <dbReference type="Rhea" id="RHEA:28070"/>
        <dbReference type="ChEBI" id="CHEBI:15377"/>
        <dbReference type="ChEBI" id="CHEBI:33019"/>
        <dbReference type="ChEBI" id="CHEBI:60344"/>
        <dbReference type="ChEBI" id="CHEBI:60530"/>
        <dbReference type="ChEBI" id="CHEBI:175763"/>
        <dbReference type="EC" id="2.5.1.141"/>
    </reaction>
</comment>
<keyword evidence="8 14" id="KW-0350">Heme biosynthesis</keyword>
<dbReference type="NCBIfam" id="NF003349">
    <property type="entry name" value="PRK04375.1-2"/>
    <property type="match status" value="1"/>
</dbReference>